<evidence type="ECO:0000313" key="3">
    <source>
        <dbReference type="Proteomes" id="UP000006757"/>
    </source>
</evidence>
<protein>
    <submittedName>
        <fullName evidence="2">Uncharacterized protein</fullName>
    </submittedName>
</protein>
<accession>K1VBE6</accession>
<dbReference type="Proteomes" id="UP000006757">
    <property type="component" value="Unassembled WGS sequence"/>
</dbReference>
<gene>
    <name evidence="2" type="ORF">A1Q2_04353</name>
</gene>
<proteinExistence type="predicted"/>
<keyword evidence="3" id="KW-1185">Reference proteome</keyword>
<feature type="region of interest" description="Disordered" evidence="1">
    <location>
        <begin position="119"/>
        <end position="161"/>
    </location>
</feature>
<comment type="caution">
    <text evidence="2">The sequence shown here is derived from an EMBL/GenBank/DDBJ whole genome shotgun (WGS) entry which is preliminary data.</text>
</comment>
<name>K1VBE6_TRIAC</name>
<evidence type="ECO:0000256" key="1">
    <source>
        <dbReference type="SAM" id="MobiDB-lite"/>
    </source>
</evidence>
<organism evidence="2 3">
    <name type="scientific">Trichosporon asahii var. asahii (strain CBS 8904)</name>
    <name type="common">Yeast</name>
    <dbReference type="NCBI Taxonomy" id="1220162"/>
    <lineage>
        <taxon>Eukaryota</taxon>
        <taxon>Fungi</taxon>
        <taxon>Dikarya</taxon>
        <taxon>Basidiomycota</taxon>
        <taxon>Agaricomycotina</taxon>
        <taxon>Tremellomycetes</taxon>
        <taxon>Trichosporonales</taxon>
        <taxon>Trichosporonaceae</taxon>
        <taxon>Trichosporon</taxon>
    </lineage>
</organism>
<sequence length="161" mass="17429">MTGKQQPSQVGASLFLRVACHQAEFVVPRGLSSVRGSKQTRLWTSGRLLQSYAAGYAATGGPRKAEDEVYVDREFGPDEVDAGIWSSTDILEILEAQSRWKSVQCAALQDAGGRSVTLGGREAWSRENGEDASDMTVEDRDPVGRAGAARPWFSRAPDVRG</sequence>
<reference evidence="2 3" key="1">
    <citation type="journal article" date="2012" name="Eukaryot. Cell">
        <title>Genome sequence of the Trichosporon asahii environmental strain CBS 8904.</title>
        <authorList>
            <person name="Yang R.Y."/>
            <person name="Li H.T."/>
            <person name="Zhu H."/>
            <person name="Zhou G.P."/>
            <person name="Wang M."/>
            <person name="Wang L."/>
        </authorList>
    </citation>
    <scope>NUCLEOTIDE SEQUENCE [LARGE SCALE GENOMIC DNA]</scope>
    <source>
        <strain evidence="2 3">CBS 8904</strain>
    </source>
</reference>
<evidence type="ECO:0000313" key="2">
    <source>
        <dbReference type="EMBL" id="EKD01365.1"/>
    </source>
</evidence>
<dbReference type="InParanoid" id="K1VBE6"/>
<dbReference type="AlphaFoldDB" id="K1VBE6"/>
<dbReference type="HOGENOM" id="CLU_1644909_0_0_1"/>
<dbReference type="EMBL" id="AMBO01000319">
    <property type="protein sequence ID" value="EKD01365.1"/>
    <property type="molecule type" value="Genomic_DNA"/>
</dbReference>